<dbReference type="GeneID" id="140035832"/>
<sequence>MARTRRAVIRTPTPSSSEEHTPSLQEESPEDESPSPQSPPRSRRKTASTSRDEPPPDYDTTRFTSIENQQWYEAGLDKEIIVEKHLAPEVDDHYKISTAFKRLGWEDILKLPKHYYPNLIREFYANVEDKHSHSGNLIESWVRGKRVALTRDKVARWAKLKDSGEDIKLTKEFKARDPWQVGEAVARLKGQYRERGSSKKLTVYADSFEHRYHLLFYLFAFNMVPKRSGKRELRNSDLYFLDKMMHGIGNHMTGIPLPSIIISYMRTTARMGAGHTCFGFPRLLSLIFEKLKVPIGTERAVVTRSAEEVNASILKALGIPTDFGAALVRDTGEASTSTQPPPHTEQQEQAQETEAQQTLPPPTPRPPPPPRSKLQEILNAICCMETRVMERIDQTERMMTERLDRQDRRLRAMEDHFHIHRSPTPTPHQEEGPSGTSQGAEEAVDPRSAQS</sequence>
<feature type="region of interest" description="Disordered" evidence="1">
    <location>
        <begin position="1"/>
        <end position="64"/>
    </location>
</feature>
<proteinExistence type="predicted"/>
<evidence type="ECO:0000313" key="4">
    <source>
        <dbReference type="RefSeq" id="XP_071933319.1"/>
    </source>
</evidence>
<dbReference type="RefSeq" id="XP_071933319.1">
    <property type="nucleotide sequence ID" value="XM_072077218.1"/>
</dbReference>
<dbReference type="Proteomes" id="UP001652660">
    <property type="component" value="Chromosome 2c"/>
</dbReference>
<feature type="domain" description="Putative plant transposon protein" evidence="2">
    <location>
        <begin position="102"/>
        <end position="294"/>
    </location>
</feature>
<evidence type="ECO:0000256" key="1">
    <source>
        <dbReference type="SAM" id="MobiDB-lite"/>
    </source>
</evidence>
<organism evidence="3 4">
    <name type="scientific">Coffea arabica</name>
    <name type="common">Arabian coffee</name>
    <dbReference type="NCBI Taxonomy" id="13443"/>
    <lineage>
        <taxon>Eukaryota</taxon>
        <taxon>Viridiplantae</taxon>
        <taxon>Streptophyta</taxon>
        <taxon>Embryophyta</taxon>
        <taxon>Tracheophyta</taxon>
        <taxon>Spermatophyta</taxon>
        <taxon>Magnoliopsida</taxon>
        <taxon>eudicotyledons</taxon>
        <taxon>Gunneridae</taxon>
        <taxon>Pentapetalae</taxon>
        <taxon>asterids</taxon>
        <taxon>lamiids</taxon>
        <taxon>Gentianales</taxon>
        <taxon>Rubiaceae</taxon>
        <taxon>Ixoroideae</taxon>
        <taxon>Gardenieae complex</taxon>
        <taxon>Bertiereae - Coffeeae clade</taxon>
        <taxon>Coffeeae</taxon>
        <taxon>Coffea</taxon>
    </lineage>
</organism>
<feature type="compositionally biased region" description="Pro residues" evidence="1">
    <location>
        <begin position="359"/>
        <end position="371"/>
    </location>
</feature>
<dbReference type="InterPro" id="IPR046796">
    <property type="entry name" value="Transposase_32_dom"/>
</dbReference>
<protein>
    <recommendedName>
        <fullName evidence="2">Putative plant transposon protein domain-containing protein</fullName>
    </recommendedName>
</protein>
<accession>A0ABM4WNH4</accession>
<feature type="compositionally biased region" description="Low complexity" evidence="1">
    <location>
        <begin position="347"/>
        <end position="358"/>
    </location>
</feature>
<evidence type="ECO:0000313" key="3">
    <source>
        <dbReference type="Proteomes" id="UP001652660"/>
    </source>
</evidence>
<feature type="region of interest" description="Disordered" evidence="1">
    <location>
        <begin position="330"/>
        <end position="373"/>
    </location>
</feature>
<reference evidence="4" key="1">
    <citation type="submission" date="2025-08" db="UniProtKB">
        <authorList>
            <consortium name="RefSeq"/>
        </authorList>
    </citation>
    <scope>IDENTIFICATION</scope>
    <source>
        <tissue evidence="4">Leaves</tissue>
    </source>
</reference>
<dbReference type="Pfam" id="PF20167">
    <property type="entry name" value="Transposase_32"/>
    <property type="match status" value="1"/>
</dbReference>
<name>A0ABM4WNH4_COFAR</name>
<feature type="compositionally biased region" description="Low complexity" evidence="1">
    <location>
        <begin position="11"/>
        <end position="26"/>
    </location>
</feature>
<keyword evidence="3" id="KW-1185">Reference proteome</keyword>
<gene>
    <name evidence="4" type="primary">LOC140035832</name>
</gene>
<feature type="region of interest" description="Disordered" evidence="1">
    <location>
        <begin position="418"/>
        <end position="451"/>
    </location>
</feature>
<evidence type="ECO:0000259" key="2">
    <source>
        <dbReference type="Pfam" id="PF20167"/>
    </source>
</evidence>